<dbReference type="Proteomes" id="UP001354931">
    <property type="component" value="Unassembled WGS sequence"/>
</dbReference>
<dbReference type="PANTHER" id="PTHR11895:SF7">
    <property type="entry name" value="GLUTAMYL-TRNA(GLN) AMIDOTRANSFERASE SUBUNIT A, MITOCHONDRIAL"/>
    <property type="match status" value="1"/>
</dbReference>
<name>A0ABU6F1P3_9ACTN</name>
<dbReference type="InterPro" id="IPR036928">
    <property type="entry name" value="AS_sf"/>
</dbReference>
<evidence type="ECO:0000256" key="2">
    <source>
        <dbReference type="SAM" id="MobiDB-lite"/>
    </source>
</evidence>
<dbReference type="InterPro" id="IPR000120">
    <property type="entry name" value="Amidase"/>
</dbReference>
<evidence type="ECO:0000313" key="4">
    <source>
        <dbReference type="EMBL" id="MEB8337774.1"/>
    </source>
</evidence>
<dbReference type="PROSITE" id="PS00571">
    <property type="entry name" value="AMIDASES"/>
    <property type="match status" value="1"/>
</dbReference>
<dbReference type="InterPro" id="IPR020556">
    <property type="entry name" value="Amidase_CS"/>
</dbReference>
<comment type="similarity">
    <text evidence="1">Belongs to the amidase family.</text>
</comment>
<feature type="region of interest" description="Disordered" evidence="2">
    <location>
        <begin position="151"/>
        <end position="181"/>
    </location>
</feature>
<dbReference type="SUPFAM" id="SSF75304">
    <property type="entry name" value="Amidase signature (AS) enzymes"/>
    <property type="match status" value="1"/>
</dbReference>
<accession>A0ABU6F1P3</accession>
<feature type="compositionally biased region" description="Low complexity" evidence="2">
    <location>
        <begin position="1"/>
        <end position="18"/>
    </location>
</feature>
<organism evidence="4 5">
    <name type="scientific">Streptomyces endophyticus</name>
    <dbReference type="NCBI Taxonomy" id="714166"/>
    <lineage>
        <taxon>Bacteria</taxon>
        <taxon>Bacillati</taxon>
        <taxon>Actinomycetota</taxon>
        <taxon>Actinomycetes</taxon>
        <taxon>Kitasatosporales</taxon>
        <taxon>Streptomycetaceae</taxon>
        <taxon>Streptomyces</taxon>
    </lineage>
</organism>
<dbReference type="Pfam" id="PF01425">
    <property type="entry name" value="Amidase"/>
    <property type="match status" value="1"/>
</dbReference>
<dbReference type="RefSeq" id="WP_326015447.1">
    <property type="nucleotide sequence ID" value="NZ_JAOZYC010000075.1"/>
</dbReference>
<dbReference type="EC" id="3.5.1.4" evidence="4"/>
<dbReference type="PANTHER" id="PTHR11895">
    <property type="entry name" value="TRANSAMIDASE"/>
    <property type="match status" value="1"/>
</dbReference>
<feature type="region of interest" description="Disordered" evidence="2">
    <location>
        <begin position="1"/>
        <end position="23"/>
    </location>
</feature>
<reference evidence="4 5" key="1">
    <citation type="submission" date="2022-10" db="EMBL/GenBank/DDBJ databases">
        <authorList>
            <person name="Xie J."/>
            <person name="Shen N."/>
        </authorList>
    </citation>
    <scope>NUCLEOTIDE SEQUENCE [LARGE SCALE GENOMIC DNA]</scope>
    <source>
        <strain evidence="4 5">YIM65594</strain>
    </source>
</reference>
<evidence type="ECO:0000259" key="3">
    <source>
        <dbReference type="Pfam" id="PF01425"/>
    </source>
</evidence>
<evidence type="ECO:0000256" key="1">
    <source>
        <dbReference type="ARBA" id="ARBA00009199"/>
    </source>
</evidence>
<feature type="compositionally biased region" description="Low complexity" evidence="2">
    <location>
        <begin position="170"/>
        <end position="181"/>
    </location>
</feature>
<dbReference type="GO" id="GO:0004040">
    <property type="term" value="F:amidase activity"/>
    <property type="evidence" value="ECO:0007669"/>
    <property type="project" value="UniProtKB-EC"/>
</dbReference>
<dbReference type="Gene3D" id="3.90.1300.10">
    <property type="entry name" value="Amidase signature (AS) domain"/>
    <property type="match status" value="1"/>
</dbReference>
<dbReference type="EMBL" id="JAOZYC010000075">
    <property type="protein sequence ID" value="MEB8337774.1"/>
    <property type="molecule type" value="Genomic_DNA"/>
</dbReference>
<gene>
    <name evidence="4" type="ORF">OKJ99_09675</name>
</gene>
<dbReference type="NCBIfam" id="NF004815">
    <property type="entry name" value="PRK06169.1"/>
    <property type="match status" value="1"/>
</dbReference>
<dbReference type="InterPro" id="IPR023631">
    <property type="entry name" value="Amidase_dom"/>
</dbReference>
<comment type="caution">
    <text evidence="4">The sequence shown here is derived from an EMBL/GenBank/DDBJ whole genome shotgun (WGS) entry which is preliminary data.</text>
</comment>
<sequence>MTSTTSTTSATAAAGTSTPAPQEPYALTATELLAAYESGDLSPVEATVSVLDRIEAVDSKLNAFCLVDRDEALAQARASQERRRRGEALGLLDGVPTSIKDLMLTKGHPTLRGSLTIAADREWNEDAPCVARMREQGAVFVGKTTTPEFGWKGVTDNPLTGVTRNPWDPSTTAGGSSGGSASAVAAGMAPLSIGTDGGGSVRIPAAFCGIFGMKPTYGRIPLYPASPFGTLAHAGPMTRTVEDAALLMDVVTGFDSRDWSALEAPRGSYRAAVAEALADGSLRGLRIAYAPTLAGAYVEPQVAERVAAVARLLADLGADVEEADPGFADPVEAYHTLWFSGAAKVVEHLGTEQFASLDAGLQEAVREGATKSALDYLGAVDTRMALGVRMGRFHETYDLLLTPAVPIAAFEAGVEVPAGSGHKRWTGWTPFTYPFNLTQQPASTVPCGVTSAGLPVGAQLVAARHGDELVLRASAVLHAALRGSGVVGTAPVG</sequence>
<keyword evidence="4" id="KW-0378">Hydrolase</keyword>
<feature type="domain" description="Amidase" evidence="3">
    <location>
        <begin position="45"/>
        <end position="471"/>
    </location>
</feature>
<evidence type="ECO:0000313" key="5">
    <source>
        <dbReference type="Proteomes" id="UP001354931"/>
    </source>
</evidence>
<proteinExistence type="inferred from homology"/>
<keyword evidence="5" id="KW-1185">Reference proteome</keyword>
<protein>
    <submittedName>
        <fullName evidence="4">Amidase</fullName>
        <ecNumber evidence="4">3.5.1.4</ecNumber>
    </submittedName>
</protein>